<comment type="caution">
    <text evidence="9">The sequence shown here is derived from an EMBL/GenBank/DDBJ whole genome shotgun (WGS) entry which is preliminary data.</text>
</comment>
<comment type="similarity">
    <text evidence="1">Belongs to the peptidase C2 family. PalB/RIM13 subfamily.</text>
</comment>
<dbReference type="InterPro" id="IPR036181">
    <property type="entry name" value="MIT_dom_sf"/>
</dbReference>
<feature type="active site" evidence="5 6">
    <location>
        <position position="337"/>
    </location>
</feature>
<evidence type="ECO:0000313" key="9">
    <source>
        <dbReference type="EMBL" id="KAA1122450.1"/>
    </source>
</evidence>
<dbReference type="GO" id="GO:0004198">
    <property type="term" value="F:calcium-dependent cysteine-type endopeptidase activity"/>
    <property type="evidence" value="ECO:0007669"/>
    <property type="project" value="InterPro"/>
</dbReference>
<feature type="active site" evidence="5 6">
    <location>
        <position position="171"/>
    </location>
</feature>
<evidence type="ECO:0000256" key="6">
    <source>
        <dbReference type="PROSITE-ProRule" id="PRU00239"/>
    </source>
</evidence>
<evidence type="ECO:0000256" key="2">
    <source>
        <dbReference type="ARBA" id="ARBA00022670"/>
    </source>
</evidence>
<dbReference type="InterPro" id="IPR022683">
    <property type="entry name" value="Calpain_III"/>
</dbReference>
<keyword evidence="2 6" id="KW-0645">Protease</keyword>
<name>A0A5B0R9Z0_PUCGR</name>
<dbReference type="SUPFAM" id="SSF116846">
    <property type="entry name" value="MIT domain"/>
    <property type="match status" value="1"/>
</dbReference>
<dbReference type="Pfam" id="PF00648">
    <property type="entry name" value="Peptidase_C2"/>
    <property type="match status" value="1"/>
</dbReference>
<accession>A0A5B0R9Z0</accession>
<dbReference type="Gene3D" id="3.90.70.10">
    <property type="entry name" value="Cysteine proteinases"/>
    <property type="match status" value="1"/>
</dbReference>
<dbReference type="Gene3D" id="2.60.120.380">
    <property type="match status" value="1"/>
</dbReference>
<dbReference type="PANTHER" id="PTHR46143:SF1">
    <property type="entry name" value="CALPAIN-7"/>
    <property type="match status" value="1"/>
</dbReference>
<dbReference type="AlphaFoldDB" id="A0A5B0R9Z0"/>
<dbReference type="PRINTS" id="PR00704">
    <property type="entry name" value="CALPAIN"/>
</dbReference>
<evidence type="ECO:0000313" key="10">
    <source>
        <dbReference type="Proteomes" id="UP000325313"/>
    </source>
</evidence>
<reference evidence="9 10" key="1">
    <citation type="submission" date="2019-05" db="EMBL/GenBank/DDBJ databases">
        <title>Emergence of the Ug99 lineage of the wheat stem rust pathogen through somatic hybridization.</title>
        <authorList>
            <person name="Li F."/>
            <person name="Upadhyaya N.M."/>
            <person name="Sperschneider J."/>
            <person name="Matny O."/>
            <person name="Nguyen-Phuc H."/>
            <person name="Mago R."/>
            <person name="Raley C."/>
            <person name="Miller M.E."/>
            <person name="Silverstein K.A.T."/>
            <person name="Henningsen E."/>
            <person name="Hirsch C.D."/>
            <person name="Visser B."/>
            <person name="Pretorius Z.A."/>
            <person name="Steffenson B.J."/>
            <person name="Schwessinger B."/>
            <person name="Dodds P.N."/>
            <person name="Figueroa M."/>
        </authorList>
    </citation>
    <scope>NUCLEOTIDE SEQUENCE [LARGE SCALE GENOMIC DNA]</scope>
    <source>
        <strain evidence="9 10">Ug99</strain>
    </source>
</reference>
<proteinExistence type="inferred from homology"/>
<protein>
    <submittedName>
        <fullName evidence="9">Cysteine protease</fullName>
    </submittedName>
</protein>
<evidence type="ECO:0000256" key="3">
    <source>
        <dbReference type="ARBA" id="ARBA00022801"/>
    </source>
</evidence>
<evidence type="ECO:0000259" key="8">
    <source>
        <dbReference type="PROSITE" id="PS50203"/>
    </source>
</evidence>
<dbReference type="GO" id="GO:0006508">
    <property type="term" value="P:proteolysis"/>
    <property type="evidence" value="ECO:0007669"/>
    <property type="project" value="UniProtKB-KW"/>
</dbReference>
<dbReference type="PANTHER" id="PTHR46143">
    <property type="entry name" value="CALPAIN-7"/>
    <property type="match status" value="1"/>
</dbReference>
<gene>
    <name evidence="9" type="primary">RIM13_3</name>
    <name evidence="9" type="ORF">PGTUg99_037628</name>
</gene>
<feature type="domain" description="Calpain catalytic" evidence="8">
    <location>
        <begin position="116"/>
        <end position="416"/>
    </location>
</feature>
<dbReference type="EMBL" id="VDEP01000236">
    <property type="protein sequence ID" value="KAA1122450.1"/>
    <property type="molecule type" value="Genomic_DNA"/>
</dbReference>
<feature type="active site" evidence="5 6">
    <location>
        <position position="358"/>
    </location>
</feature>
<dbReference type="InterPro" id="IPR022684">
    <property type="entry name" value="Calpain_cysteine_protease"/>
</dbReference>
<evidence type="ECO:0000256" key="4">
    <source>
        <dbReference type="ARBA" id="ARBA00022807"/>
    </source>
</evidence>
<dbReference type="InterPro" id="IPR038765">
    <property type="entry name" value="Papain-like_cys_pep_sf"/>
</dbReference>
<dbReference type="PROSITE" id="PS50203">
    <property type="entry name" value="CALPAIN_CAT"/>
    <property type="match status" value="1"/>
</dbReference>
<dbReference type="InterPro" id="IPR036213">
    <property type="entry name" value="Calpain_III_sf"/>
</dbReference>
<dbReference type="InterPro" id="IPR051297">
    <property type="entry name" value="PalB/RIM13"/>
</dbReference>
<keyword evidence="3 6" id="KW-0378">Hydrolase</keyword>
<organism evidence="9 10">
    <name type="scientific">Puccinia graminis f. sp. tritici</name>
    <dbReference type="NCBI Taxonomy" id="56615"/>
    <lineage>
        <taxon>Eukaryota</taxon>
        <taxon>Fungi</taxon>
        <taxon>Dikarya</taxon>
        <taxon>Basidiomycota</taxon>
        <taxon>Pucciniomycotina</taxon>
        <taxon>Pucciniomycetes</taxon>
        <taxon>Pucciniales</taxon>
        <taxon>Pucciniaceae</taxon>
        <taxon>Puccinia</taxon>
    </lineage>
</organism>
<dbReference type="SUPFAM" id="SSF49758">
    <property type="entry name" value="Calpain large subunit, middle domain (domain III)"/>
    <property type="match status" value="1"/>
</dbReference>
<evidence type="ECO:0000256" key="5">
    <source>
        <dbReference type="PIRSR" id="PIRSR622684-1"/>
    </source>
</evidence>
<evidence type="ECO:0000256" key="1">
    <source>
        <dbReference type="ARBA" id="ARBA00010193"/>
    </source>
</evidence>
<dbReference type="Pfam" id="PF01067">
    <property type="entry name" value="Calpain_III"/>
    <property type="match status" value="1"/>
</dbReference>
<dbReference type="SMART" id="SM00720">
    <property type="entry name" value="calpain_III"/>
    <property type="match status" value="1"/>
</dbReference>
<dbReference type="SUPFAM" id="SSF54001">
    <property type="entry name" value="Cysteine proteinases"/>
    <property type="match status" value="1"/>
</dbReference>
<evidence type="ECO:0000256" key="7">
    <source>
        <dbReference type="SAM" id="MobiDB-lite"/>
    </source>
</evidence>
<sequence>MFLCEQTIASRATRQETHGDYEQAFSLYVDSVQKYLYLIRTLQDGPLKEQLKAISSKLLNRAERIKSSRPELSLRAPVRDRTSLEEQDVVLQRSQKINGLSFHPWSPSHLNPGNDPSHPSQLASIQPALSPAQKQAFLEWKSMKEANPSLEVYKSDALDPTDIVQDIVTDCSLIAAFSVLINHAKHFQSQLHTECLYPKGPDGFPQGSKDGIYRVKLFLNGTERQILVDDKIPIGTSGTSMCAKSRRGLFFWPALVEKAYMKVMGGYDFVGSNSSVDLHALTGWIPETILLTSQDYRSERSWNRVYSGFSQGQCLVSVGTNANNLDALEDVGLVPFHDYAVIDIQEDSKGKRLVTLYNAWNVAEPQAAPPTQWTTQLENALPKIPPTRRPELVGTFTISWESLQMYFETVYLNWNPTPFKFQRLVHFFHHPLPAFQLKFDHGPALDPDPEVWILLTRHFESQVTDNKRFMSLQVFLDDQENSSLAQQTYDSLDHGLPPLTATPLSNSTHLLARFPLTDRQATYLINFSFHDDWETQTQSEDSNVTSKPIALTLQIFSQVSMTLFDSTPVPLPFSKELEGQWTSKSSGGNHALATYASNPMWRITIEDERRGSVRNESGNVKFRASLTTIDANGGLDTRKPLNVKLIRSGGDGRVYDVERRDVVADSGSYTLGRAQLRVNQLLPGKYTIVPSTYQAGVIGLFKLQLECDLPLTRVESIPPEGAGMYKRVGCLSWEEERRGAGVWRLTGGKGLVKSKIKLQAAHQPGGYPIKLTLIQHQSSQDEGKVISPGIFTNALSGAAIGPLQLSFSNNYDYTILVEALGDTCVTKGEGYVLTVYADQPLSLARISKETN</sequence>
<dbReference type="InterPro" id="IPR001300">
    <property type="entry name" value="Peptidase_C2_calpain_cat"/>
</dbReference>
<feature type="region of interest" description="Disordered" evidence="7">
    <location>
        <begin position="102"/>
        <end position="123"/>
    </location>
</feature>
<dbReference type="Proteomes" id="UP000325313">
    <property type="component" value="Unassembled WGS sequence"/>
</dbReference>
<keyword evidence="4 6" id="KW-0788">Thiol protease</keyword>
<dbReference type="SMART" id="SM00230">
    <property type="entry name" value="CysPc"/>
    <property type="match status" value="1"/>
</dbReference>
<dbReference type="InterPro" id="IPR022682">
    <property type="entry name" value="Calpain_domain_III"/>
</dbReference>
<dbReference type="Gene3D" id="1.20.58.80">
    <property type="entry name" value="Phosphotransferase system, lactose/cellobiose-type IIA subunit"/>
    <property type="match status" value="1"/>
</dbReference>